<feature type="transmembrane region" description="Helical" evidence="4">
    <location>
        <begin position="308"/>
        <end position="327"/>
    </location>
</feature>
<accession>A0A1S1Z026</accession>
<dbReference type="InterPro" id="IPR009057">
    <property type="entry name" value="Homeodomain-like_sf"/>
</dbReference>
<dbReference type="STRING" id="915059.NH26_09275"/>
<dbReference type="AlphaFoldDB" id="A0A1S1Z026"/>
<reference evidence="7 8" key="1">
    <citation type="journal article" date="2012" name="Int. J. Syst. Evol. Microbiol.">
        <title>Flammeovirga pacifica sp. nov., isolated from deep-sea sediment.</title>
        <authorList>
            <person name="Xu H."/>
            <person name="Fu Y."/>
            <person name="Yang N."/>
            <person name="Ding Z."/>
            <person name="Lai Q."/>
            <person name="Zeng R."/>
        </authorList>
    </citation>
    <scope>NUCLEOTIDE SEQUENCE [LARGE SCALE GENOMIC DNA]</scope>
    <source>
        <strain evidence="8">DSM 24597 / LMG 26175 / WPAGA1</strain>
    </source>
</reference>
<dbReference type="Gene3D" id="1.10.10.60">
    <property type="entry name" value="Homeodomain-like"/>
    <property type="match status" value="1"/>
</dbReference>
<keyword evidence="1" id="KW-0805">Transcription regulation</keyword>
<name>A0A1S1Z026_FLAPC</name>
<keyword evidence="2" id="KW-0238">DNA-binding</keyword>
<evidence type="ECO:0000256" key="2">
    <source>
        <dbReference type="ARBA" id="ARBA00023125"/>
    </source>
</evidence>
<gene>
    <name evidence="7" type="ORF">NH26_09275</name>
</gene>
<dbReference type="EMBL" id="JRYR02000001">
    <property type="protein sequence ID" value="OHX66533.1"/>
    <property type="molecule type" value="Genomic_DNA"/>
</dbReference>
<keyword evidence="4" id="KW-0472">Membrane</keyword>
<dbReference type="InterPro" id="IPR018060">
    <property type="entry name" value="HTH_AraC"/>
</dbReference>
<feature type="transmembrane region" description="Helical" evidence="4">
    <location>
        <begin position="462"/>
        <end position="479"/>
    </location>
</feature>
<keyword evidence="3" id="KW-0804">Transcription</keyword>
<dbReference type="GO" id="GO:0003700">
    <property type="term" value="F:DNA-binding transcription factor activity"/>
    <property type="evidence" value="ECO:0007669"/>
    <property type="project" value="InterPro"/>
</dbReference>
<evidence type="ECO:0000256" key="3">
    <source>
        <dbReference type="ARBA" id="ARBA00023163"/>
    </source>
</evidence>
<evidence type="ECO:0000256" key="4">
    <source>
        <dbReference type="SAM" id="Phobius"/>
    </source>
</evidence>
<keyword evidence="4" id="KW-0812">Transmembrane</keyword>
<dbReference type="GO" id="GO:0043565">
    <property type="term" value="F:sequence-specific DNA binding"/>
    <property type="evidence" value="ECO:0007669"/>
    <property type="project" value="InterPro"/>
</dbReference>
<feature type="transmembrane region" description="Helical" evidence="4">
    <location>
        <begin position="275"/>
        <end position="296"/>
    </location>
</feature>
<dbReference type="SUPFAM" id="SSF81296">
    <property type="entry name" value="E set domains"/>
    <property type="match status" value="1"/>
</dbReference>
<dbReference type="PROSITE" id="PS01124">
    <property type="entry name" value="HTH_ARAC_FAMILY_2"/>
    <property type="match status" value="1"/>
</dbReference>
<dbReference type="PANTHER" id="PTHR43280:SF29">
    <property type="entry name" value="ARAC-FAMILY TRANSCRIPTIONAL REGULATOR"/>
    <property type="match status" value="1"/>
</dbReference>
<feature type="transmembrane region" description="Helical" evidence="4">
    <location>
        <begin position="247"/>
        <end position="268"/>
    </location>
</feature>
<feature type="transmembrane region" description="Helical" evidence="4">
    <location>
        <begin position="420"/>
        <end position="442"/>
    </location>
</feature>
<organism evidence="7 8">
    <name type="scientific">Flammeovirga pacifica</name>
    <dbReference type="NCBI Taxonomy" id="915059"/>
    <lineage>
        <taxon>Bacteria</taxon>
        <taxon>Pseudomonadati</taxon>
        <taxon>Bacteroidota</taxon>
        <taxon>Cytophagia</taxon>
        <taxon>Cytophagales</taxon>
        <taxon>Flammeovirgaceae</taxon>
        <taxon>Flammeovirga</taxon>
    </lineage>
</organism>
<dbReference type="PANTHER" id="PTHR43280">
    <property type="entry name" value="ARAC-FAMILY TRANSCRIPTIONAL REGULATOR"/>
    <property type="match status" value="1"/>
</dbReference>
<evidence type="ECO:0000259" key="6">
    <source>
        <dbReference type="PROSITE" id="PS51166"/>
    </source>
</evidence>
<dbReference type="SMART" id="SM00342">
    <property type="entry name" value="HTH_ARAC"/>
    <property type="match status" value="1"/>
</dbReference>
<evidence type="ECO:0000313" key="8">
    <source>
        <dbReference type="Proteomes" id="UP000179797"/>
    </source>
</evidence>
<evidence type="ECO:0000256" key="1">
    <source>
        <dbReference type="ARBA" id="ARBA00023015"/>
    </source>
</evidence>
<feature type="domain" description="HTH araC/xylS-type" evidence="5">
    <location>
        <begin position="525"/>
        <end position="629"/>
    </location>
</feature>
<evidence type="ECO:0000259" key="5">
    <source>
        <dbReference type="PROSITE" id="PS01124"/>
    </source>
</evidence>
<evidence type="ECO:0000313" key="7">
    <source>
        <dbReference type="EMBL" id="OHX66533.1"/>
    </source>
</evidence>
<evidence type="ECO:0008006" key="9">
    <source>
        <dbReference type="Google" id="ProtNLM"/>
    </source>
</evidence>
<dbReference type="SUPFAM" id="SSF46689">
    <property type="entry name" value="Homeodomain-like"/>
    <property type="match status" value="1"/>
</dbReference>
<dbReference type="InterPro" id="IPR013783">
    <property type="entry name" value="Ig-like_fold"/>
</dbReference>
<dbReference type="InterPro" id="IPR002044">
    <property type="entry name" value="CBM20"/>
</dbReference>
<feature type="transmembrane region" description="Helical" evidence="4">
    <location>
        <begin position="348"/>
        <end position="371"/>
    </location>
</feature>
<dbReference type="PROSITE" id="PS51166">
    <property type="entry name" value="CBM20"/>
    <property type="match status" value="1"/>
</dbReference>
<dbReference type="Proteomes" id="UP000179797">
    <property type="component" value="Unassembled WGS sequence"/>
</dbReference>
<dbReference type="SMART" id="SM01065">
    <property type="entry name" value="CBM_2"/>
    <property type="match status" value="2"/>
</dbReference>
<feature type="transmembrane region" description="Helical" evidence="4">
    <location>
        <begin position="377"/>
        <end position="395"/>
    </location>
</feature>
<sequence>MRMRIITSNSTLITGRLTFILLLFSFSLFASDHITITIKHLPDYTPKDTEVFLVTSYNNWNPSDENFQLKKNANGEFFITLQKRDKPFQYKFTRGTWLEVEGNDIGEIKQNRWYDPEGPQQIDVVIMSWQDMAKRYLNRLKITVNSIPEETPYDATLFVAGDFNNWNPRDPESKMSKHPDGKYYLSLPLGLKKLEYKITRGSWESVEGRDNGRAIHNRVFNMEEDGWMSEVKVNSWEDLSGNTMTPYMFLLLLGAFQGLLLIISIFGIQENNRKANVVLITLIFLTSIAIICRVGTFYREIFNAAPKLYLFPEMLFFLYGPLFYLYIKSLTIKESIDIKDYFKRLSPFMIQLLIYTPMIAMPKDAFIESVINFKYAWFYQLVGGVGLLFSGYYWWKCRNLIREQEEESAAFLSEDRNLNYLNVVLTVYLVCLTIWGVLYIGGGIGLVFDLETLPLIEFLIDVMWFIIAGVSFMMGYYAMNQPEMLRVSELKTTYKVPEEGVVSPVNTQNIDVQEGLSKELLEVKKQLGEMMTTKILFTNPRLTLPELAKELDTNTHDLSKVINEGYNKNFYDFVNAYRVEAFIKEVYSDEKQEFTYLGHAYNVGFNSKTAFNRAFKKETGQTPTQYFNKEKQLM</sequence>
<proteinExistence type="predicted"/>
<dbReference type="GO" id="GO:2001070">
    <property type="term" value="F:starch binding"/>
    <property type="evidence" value="ECO:0007669"/>
    <property type="project" value="InterPro"/>
</dbReference>
<protein>
    <recommendedName>
        <fullName evidence="9">HTH araC/xylS-type domain-containing protein</fullName>
    </recommendedName>
</protein>
<dbReference type="Pfam" id="PF12833">
    <property type="entry name" value="HTH_18"/>
    <property type="match status" value="1"/>
</dbReference>
<keyword evidence="8" id="KW-1185">Reference proteome</keyword>
<keyword evidence="4" id="KW-1133">Transmembrane helix</keyword>
<dbReference type="InterPro" id="IPR014756">
    <property type="entry name" value="Ig_E-set"/>
</dbReference>
<dbReference type="Gene3D" id="2.60.40.10">
    <property type="entry name" value="Immunoglobulins"/>
    <property type="match status" value="2"/>
</dbReference>
<comment type="caution">
    <text evidence="7">The sequence shown here is derived from an EMBL/GenBank/DDBJ whole genome shotgun (WGS) entry which is preliminary data.</text>
</comment>
<feature type="domain" description="CBM20" evidence="6">
    <location>
        <begin position="132"/>
        <end position="238"/>
    </location>
</feature>